<evidence type="ECO:0000313" key="5">
    <source>
        <dbReference type="EMBL" id="SAM05056.1"/>
    </source>
</evidence>
<evidence type="ECO:0000313" key="6">
    <source>
        <dbReference type="Proteomes" id="UP000078561"/>
    </source>
</evidence>
<keyword evidence="4" id="KW-0472">Membrane</keyword>
<dbReference type="STRING" id="4829.A0A163JVY0"/>
<keyword evidence="4" id="KW-0812">Transmembrane</keyword>
<dbReference type="SUPFAM" id="SSF48576">
    <property type="entry name" value="Terpenoid synthases"/>
    <property type="match status" value="1"/>
</dbReference>
<dbReference type="Proteomes" id="UP000078561">
    <property type="component" value="Unassembled WGS sequence"/>
</dbReference>
<dbReference type="Gene3D" id="1.10.600.10">
    <property type="entry name" value="Farnesyl Diphosphate Synthase"/>
    <property type="match status" value="1"/>
</dbReference>
<keyword evidence="3" id="KW-0125">Carotenoid biosynthesis</keyword>
<dbReference type="Pfam" id="PF00494">
    <property type="entry name" value="SQS_PSY"/>
    <property type="match status" value="1"/>
</dbReference>
<dbReference type="OMA" id="CCTAYTH"/>
<dbReference type="AlphaFoldDB" id="A0A163JVY0"/>
<dbReference type="SFLD" id="SFLDS00005">
    <property type="entry name" value="Isoprenoid_Synthase_Type_I"/>
    <property type="match status" value="1"/>
</dbReference>
<dbReference type="EMBL" id="LT554417">
    <property type="protein sequence ID" value="SAM05056.1"/>
    <property type="molecule type" value="Genomic_DNA"/>
</dbReference>
<evidence type="ECO:0000256" key="2">
    <source>
        <dbReference type="ARBA" id="ARBA00012396"/>
    </source>
</evidence>
<dbReference type="PANTHER" id="PTHR31480">
    <property type="entry name" value="BIFUNCTIONAL LYCOPENE CYCLASE/PHYTOENE SYNTHASE"/>
    <property type="match status" value="1"/>
</dbReference>
<proteinExistence type="predicted"/>
<organism evidence="5">
    <name type="scientific">Absidia glauca</name>
    <name type="common">Pin mould</name>
    <dbReference type="NCBI Taxonomy" id="4829"/>
    <lineage>
        <taxon>Eukaryota</taxon>
        <taxon>Fungi</taxon>
        <taxon>Fungi incertae sedis</taxon>
        <taxon>Mucoromycota</taxon>
        <taxon>Mucoromycotina</taxon>
        <taxon>Mucoromycetes</taxon>
        <taxon>Mucorales</taxon>
        <taxon>Cunninghamellaceae</taxon>
        <taxon>Absidia</taxon>
    </lineage>
</organism>
<keyword evidence="6" id="KW-1185">Reference proteome</keyword>
<gene>
    <name evidence="5" type="primary">ABSGL_10922.1 scaffold 12033</name>
</gene>
<dbReference type="InterPro" id="IPR008949">
    <property type="entry name" value="Isoprenoid_synthase_dom_sf"/>
</dbReference>
<evidence type="ECO:0000256" key="4">
    <source>
        <dbReference type="SAM" id="Phobius"/>
    </source>
</evidence>
<comment type="catalytic activity">
    <reaction evidence="1">
        <text>2 (2E,6E,10E)-geranylgeranyl diphosphate = 15-cis-phytoene + 2 diphosphate</text>
        <dbReference type="Rhea" id="RHEA:34475"/>
        <dbReference type="ChEBI" id="CHEBI:27787"/>
        <dbReference type="ChEBI" id="CHEBI:33019"/>
        <dbReference type="ChEBI" id="CHEBI:58756"/>
        <dbReference type="EC" id="2.5.1.32"/>
    </reaction>
</comment>
<name>A0A163JVY0_ABSGL</name>
<evidence type="ECO:0000256" key="3">
    <source>
        <dbReference type="ARBA" id="ARBA00022746"/>
    </source>
</evidence>
<dbReference type="GO" id="GO:0016117">
    <property type="term" value="P:carotenoid biosynthetic process"/>
    <property type="evidence" value="ECO:0007669"/>
    <property type="project" value="UniProtKB-KW"/>
</dbReference>
<sequence length="583" mass="65469">MVMSNSFNSSISNNKSLWVDACALVLIGNFALYLWAFITRWQFPILYIGVLDSPQKNQYSRYSGSLFFIVMGYLSLHHSSFSSSIFCFMLGLLWQYSGPYFVRRRYAICSSVAASTLLGMVYQSTTTTPSLFQTWHGIDWLLLTLTVVTSSCLLDNADAILNTYPQLVVPNNDPVLIAQLQSPMRVCYWKAMAQITNDILANQHELCPDPVMDLMQVIKGLGPASRSWKTMAALFPTNLRQDLCILYGFFRACDDLVDDPPTLEQRHHNLQLIRAVLRLLLTTSPAITKDTTNATLKELAHATPSAMLGMNKTIDITLMQHHQIDWMSLWQRLDQNVMAFASFRSLARIAAHLCPKAADDLCTAWKMDLVGKPIKSQQELLHYAALISGKFGELCTCVIMFKTGHGNWNGNDIVARNNQVLARASATGQCLQLVNIARDILADSLDSRCYVPLNFMPNKTTYDLLKSKKVDRVGNDLVKSFAVRILDLADRVSDKAQLGIDGLPEEVQEGIRAAFEIYMAIGPIIRQDLVFPLRAKVPTWKKQWIAFRCIYGFKLTVLRSLKSIWSRTISTTTTAASSTVKSQ</sequence>
<dbReference type="OrthoDB" id="6600518at2759"/>
<keyword evidence="4" id="KW-1133">Transmembrane helix</keyword>
<accession>A0A163JVY0</accession>
<dbReference type="EC" id="2.5.1.32" evidence="2"/>
<dbReference type="InParanoid" id="A0A163JVY0"/>
<protein>
    <recommendedName>
        <fullName evidence="2">15-cis-phytoene synthase</fullName>
        <ecNumber evidence="2">2.5.1.32</ecNumber>
    </recommendedName>
</protein>
<dbReference type="InterPro" id="IPR002060">
    <property type="entry name" value="Squ/phyt_synthse"/>
</dbReference>
<evidence type="ECO:0000256" key="1">
    <source>
        <dbReference type="ARBA" id="ARBA00001805"/>
    </source>
</evidence>
<reference evidence="5" key="1">
    <citation type="submission" date="2016-04" db="EMBL/GenBank/DDBJ databases">
        <authorList>
            <person name="Evans L.H."/>
            <person name="Alamgir A."/>
            <person name="Owens N."/>
            <person name="Weber N.D."/>
            <person name="Virtaneva K."/>
            <person name="Barbian K."/>
            <person name="Babar A."/>
            <person name="Rosenke K."/>
        </authorList>
    </citation>
    <scope>NUCLEOTIDE SEQUENCE [LARGE SCALE GENOMIC DNA]</scope>
    <source>
        <strain evidence="5">CBS 101.48</strain>
    </source>
</reference>
<dbReference type="SFLD" id="SFLDG01018">
    <property type="entry name" value="Squalene/Phytoene_Synthase_Lik"/>
    <property type="match status" value="1"/>
</dbReference>
<feature type="transmembrane region" description="Helical" evidence="4">
    <location>
        <begin position="21"/>
        <end position="38"/>
    </location>
</feature>